<gene>
    <name evidence="3" type="ORF">UFOPK1722_00217</name>
</gene>
<dbReference type="Gene3D" id="3.40.50.150">
    <property type="entry name" value="Vaccinia Virus protein VP39"/>
    <property type="match status" value="1"/>
</dbReference>
<dbReference type="Pfam" id="PF08241">
    <property type="entry name" value="Methyltransf_11"/>
    <property type="match status" value="1"/>
</dbReference>
<dbReference type="InterPro" id="IPR050447">
    <property type="entry name" value="Erg6_SMT_methyltransf"/>
</dbReference>
<proteinExistence type="predicted"/>
<evidence type="ECO:0000313" key="3">
    <source>
        <dbReference type="EMBL" id="CAB4568347.1"/>
    </source>
</evidence>
<evidence type="ECO:0000259" key="2">
    <source>
        <dbReference type="Pfam" id="PF08241"/>
    </source>
</evidence>
<name>A0A6J6DWE3_9ZZZZ</name>
<dbReference type="CDD" id="cd02440">
    <property type="entry name" value="AdoMet_MTases"/>
    <property type="match status" value="1"/>
</dbReference>
<protein>
    <submittedName>
        <fullName evidence="3">Unannotated protein</fullName>
    </submittedName>
</protein>
<evidence type="ECO:0000256" key="1">
    <source>
        <dbReference type="ARBA" id="ARBA00022679"/>
    </source>
</evidence>
<dbReference type="SUPFAM" id="SSF53335">
    <property type="entry name" value="S-adenosyl-L-methionine-dependent methyltransferases"/>
    <property type="match status" value="1"/>
</dbReference>
<feature type="domain" description="Methyltransferase type 11" evidence="2">
    <location>
        <begin position="18"/>
        <end position="121"/>
    </location>
</feature>
<accession>A0A6J6DWE3</accession>
<dbReference type="InterPro" id="IPR029063">
    <property type="entry name" value="SAM-dependent_MTases_sf"/>
</dbReference>
<dbReference type="AlphaFoldDB" id="A0A6J6DWE3"/>
<keyword evidence="1" id="KW-0808">Transferase</keyword>
<dbReference type="GO" id="GO:0008757">
    <property type="term" value="F:S-adenosylmethionine-dependent methyltransferase activity"/>
    <property type="evidence" value="ECO:0007669"/>
    <property type="project" value="InterPro"/>
</dbReference>
<reference evidence="3" key="1">
    <citation type="submission" date="2020-05" db="EMBL/GenBank/DDBJ databases">
        <authorList>
            <person name="Chiriac C."/>
            <person name="Salcher M."/>
            <person name="Ghai R."/>
            <person name="Kavagutti S V."/>
        </authorList>
    </citation>
    <scope>NUCLEOTIDE SEQUENCE</scope>
</reference>
<dbReference type="InterPro" id="IPR013216">
    <property type="entry name" value="Methyltransf_11"/>
</dbReference>
<dbReference type="PANTHER" id="PTHR44068:SF11">
    <property type="entry name" value="GERANYL DIPHOSPHATE 2-C-METHYLTRANSFERASE"/>
    <property type="match status" value="1"/>
</dbReference>
<organism evidence="3">
    <name type="scientific">freshwater metagenome</name>
    <dbReference type="NCBI Taxonomy" id="449393"/>
    <lineage>
        <taxon>unclassified sequences</taxon>
        <taxon>metagenomes</taxon>
        <taxon>ecological metagenomes</taxon>
    </lineage>
</organism>
<sequence>MLTVRFPRLGLTPGDLVLDAGAGFGRHAYEVARLGGRIVALDYADDEVRATRATFGAMIEQGQIESDNYVGALRGDATRLPFADGTFDRVITSEVLEHIQNDVAAISELARVLRPGGTLACTVPSWWPEKINWKLSDEYHAPKSVGGHVRIYSQTELEAKLRSAGLSVTGSHHAHALHSPYWWLKCAVGPRREDHALVNGYKKFLEWDIVKQPKSVKLAEKALSPLMGKSLIVYARKNAPARTVAP</sequence>
<dbReference type="EMBL" id="CAEZTS010000010">
    <property type="protein sequence ID" value="CAB4568347.1"/>
    <property type="molecule type" value="Genomic_DNA"/>
</dbReference>
<dbReference type="PANTHER" id="PTHR44068">
    <property type="entry name" value="ZGC:194242"/>
    <property type="match status" value="1"/>
</dbReference>